<protein>
    <submittedName>
        <fullName evidence="1">Uncharacterized protein</fullName>
    </submittedName>
</protein>
<dbReference type="EMBL" id="DVOE01000073">
    <property type="protein sequence ID" value="HIU99139.1"/>
    <property type="molecule type" value="Genomic_DNA"/>
</dbReference>
<organism evidence="1 2">
    <name type="scientific">Candidatus Limadaptatus stercoripullorum</name>
    <dbReference type="NCBI Taxonomy" id="2840846"/>
    <lineage>
        <taxon>Bacteria</taxon>
        <taxon>Bacillati</taxon>
        <taxon>Bacillota</taxon>
        <taxon>Clostridia</taxon>
        <taxon>Eubacteriales</taxon>
        <taxon>Candidatus Limadaptatus</taxon>
    </lineage>
</organism>
<gene>
    <name evidence="1" type="ORF">IAC73_04795</name>
</gene>
<dbReference type="Proteomes" id="UP000886857">
    <property type="component" value="Unassembled WGS sequence"/>
</dbReference>
<reference evidence="1" key="1">
    <citation type="submission" date="2020-10" db="EMBL/GenBank/DDBJ databases">
        <authorList>
            <person name="Gilroy R."/>
        </authorList>
    </citation>
    <scope>NUCLEOTIDE SEQUENCE</scope>
    <source>
        <strain evidence="1">10406</strain>
    </source>
</reference>
<sequence>MAFNENWFLFLLIVMAVFASDGKVSSTETAVMLSILFALTVAGPTLTPRDEEAQ</sequence>
<reference evidence="1" key="2">
    <citation type="journal article" date="2021" name="PeerJ">
        <title>Extensive microbial diversity within the chicken gut microbiome revealed by metagenomics and culture.</title>
        <authorList>
            <person name="Gilroy R."/>
            <person name="Ravi A."/>
            <person name="Getino M."/>
            <person name="Pursley I."/>
            <person name="Horton D.L."/>
            <person name="Alikhan N.F."/>
            <person name="Baker D."/>
            <person name="Gharbi K."/>
            <person name="Hall N."/>
            <person name="Watson M."/>
            <person name="Adriaenssens E.M."/>
            <person name="Foster-Nyarko E."/>
            <person name="Jarju S."/>
            <person name="Secka A."/>
            <person name="Antonio M."/>
            <person name="Oren A."/>
            <person name="Chaudhuri R.R."/>
            <person name="La Ragione R."/>
            <person name="Hildebrand F."/>
            <person name="Pallen M.J."/>
        </authorList>
    </citation>
    <scope>NUCLEOTIDE SEQUENCE</scope>
    <source>
        <strain evidence="1">10406</strain>
    </source>
</reference>
<comment type="caution">
    <text evidence="1">The sequence shown here is derived from an EMBL/GenBank/DDBJ whole genome shotgun (WGS) entry which is preliminary data.</text>
</comment>
<evidence type="ECO:0000313" key="1">
    <source>
        <dbReference type="EMBL" id="HIU99139.1"/>
    </source>
</evidence>
<proteinExistence type="predicted"/>
<name>A0A9D1SWA8_9FIRM</name>
<accession>A0A9D1SWA8</accession>
<evidence type="ECO:0000313" key="2">
    <source>
        <dbReference type="Proteomes" id="UP000886857"/>
    </source>
</evidence>
<dbReference type="AlphaFoldDB" id="A0A9D1SWA8"/>